<evidence type="ECO:0000313" key="4">
    <source>
        <dbReference type="Proteomes" id="UP001530293"/>
    </source>
</evidence>
<dbReference type="Pfam" id="PF00651">
    <property type="entry name" value="BTB"/>
    <property type="match status" value="1"/>
</dbReference>
<dbReference type="Proteomes" id="UP001530293">
    <property type="component" value="Unassembled WGS sequence"/>
</dbReference>
<dbReference type="AlphaFoldDB" id="A0ABD3N2A2"/>
<accession>A0ABD3N2A2</accession>
<evidence type="ECO:0000256" key="1">
    <source>
        <dbReference type="SAM" id="MobiDB-lite"/>
    </source>
</evidence>
<comment type="caution">
    <text evidence="3">The sequence shown here is derived from an EMBL/GenBank/DDBJ whole genome shotgun (WGS) entry which is preliminary data.</text>
</comment>
<dbReference type="Gene3D" id="3.30.710.10">
    <property type="entry name" value="Potassium Channel Kv1.1, Chain A"/>
    <property type="match status" value="1"/>
</dbReference>
<sequence>MNHDTPAASSGSSSIYSDIIIAGSSACGINSSAYQPRADRSERNHTMSLPNTNTADKSTNNDNSVASIHVGTPPPNFQAWTTNTVYFHGFADLIKEGKTFVRTVNAVQRQKSADVVFEIGGKLIQRDNESRQEATRTETKFFYAHSLILKKVAPLLADFCKSTDPNTTVQISNMLPGTFWVLLCYIYGGTTYIYGGTTPCFESSESIKDVIKAADRFGVINLKLEVEVHYVSSLTLTLDNVMENLHFADSNNCALLKESVMDYIIKNKVEMLEKKVLSDAIIEGLGSDILAAIIRGEKKDGVAESHEDNFNAMSVNELRRRAFWSRLDVDGSREMLIAALDKKKSDLRSLESNKQK</sequence>
<name>A0ABD3N2A2_9STRA</name>
<dbReference type="CDD" id="cd18186">
    <property type="entry name" value="BTB_POZ_ZBTB_KLHL-like"/>
    <property type="match status" value="1"/>
</dbReference>
<feature type="compositionally biased region" description="Polar residues" evidence="1">
    <location>
        <begin position="46"/>
        <end position="66"/>
    </location>
</feature>
<organism evidence="3 4">
    <name type="scientific">Discostella pseudostelligera</name>
    <dbReference type="NCBI Taxonomy" id="259834"/>
    <lineage>
        <taxon>Eukaryota</taxon>
        <taxon>Sar</taxon>
        <taxon>Stramenopiles</taxon>
        <taxon>Ochrophyta</taxon>
        <taxon>Bacillariophyta</taxon>
        <taxon>Coscinodiscophyceae</taxon>
        <taxon>Thalassiosirophycidae</taxon>
        <taxon>Stephanodiscales</taxon>
        <taxon>Stephanodiscaceae</taxon>
        <taxon>Discostella</taxon>
    </lineage>
</organism>
<reference evidence="3 4" key="1">
    <citation type="submission" date="2024-10" db="EMBL/GenBank/DDBJ databases">
        <title>Updated reference genomes for cyclostephanoid diatoms.</title>
        <authorList>
            <person name="Roberts W.R."/>
            <person name="Alverson A.J."/>
        </authorList>
    </citation>
    <scope>NUCLEOTIDE SEQUENCE [LARGE SCALE GENOMIC DNA]</scope>
    <source>
        <strain evidence="3 4">AJA232-27</strain>
    </source>
</reference>
<feature type="domain" description="BTB" evidence="2">
    <location>
        <begin position="138"/>
        <end position="229"/>
    </location>
</feature>
<dbReference type="InterPro" id="IPR000210">
    <property type="entry name" value="BTB/POZ_dom"/>
</dbReference>
<keyword evidence="4" id="KW-1185">Reference proteome</keyword>
<protein>
    <recommendedName>
        <fullName evidence="2">BTB domain-containing protein</fullName>
    </recommendedName>
</protein>
<dbReference type="EMBL" id="JALLBG020000044">
    <property type="protein sequence ID" value="KAL3770229.1"/>
    <property type="molecule type" value="Genomic_DNA"/>
</dbReference>
<dbReference type="PANTHER" id="PTHR24413">
    <property type="entry name" value="SPECKLE-TYPE POZ PROTEIN"/>
    <property type="match status" value="1"/>
</dbReference>
<feature type="region of interest" description="Disordered" evidence="1">
    <location>
        <begin position="33"/>
        <end position="70"/>
    </location>
</feature>
<evidence type="ECO:0000313" key="3">
    <source>
        <dbReference type="EMBL" id="KAL3770229.1"/>
    </source>
</evidence>
<dbReference type="SUPFAM" id="SSF54695">
    <property type="entry name" value="POZ domain"/>
    <property type="match status" value="1"/>
</dbReference>
<gene>
    <name evidence="3" type="ORF">ACHAWU_009169</name>
</gene>
<evidence type="ECO:0000259" key="2">
    <source>
        <dbReference type="Pfam" id="PF00651"/>
    </source>
</evidence>
<proteinExistence type="predicted"/>
<dbReference type="InterPro" id="IPR011333">
    <property type="entry name" value="SKP1/BTB/POZ_sf"/>
</dbReference>